<dbReference type="VEuPathDB" id="AmoebaDB:EHI_009850"/>
<evidence type="ECO:0000313" key="3">
    <source>
        <dbReference type="Proteomes" id="UP000078387"/>
    </source>
</evidence>
<accession>A0A175JLZ3</accession>
<protein>
    <submittedName>
        <fullName evidence="2">Uncharacterized protein</fullName>
    </submittedName>
</protein>
<gene>
    <name evidence="2" type="ORF">CL6EHI_009850</name>
</gene>
<feature type="coiled-coil region" evidence="1">
    <location>
        <begin position="31"/>
        <end position="58"/>
    </location>
</feature>
<proteinExistence type="predicted"/>
<evidence type="ECO:0000313" key="2">
    <source>
        <dbReference type="EMBL" id="GAT94749.1"/>
    </source>
</evidence>
<sequence>MTQQEYYQKIIQFMEEYKQKEIEYNRWEKSYKEFQEYLDNKSNEKKQLEQRLKELKELYNILTIPKIPIRDDIKMEKALTPFSSLLHKWYDIDLDDYELLFPKQDETIETSIINLDHVMICIVTTENKIIGIYLESEFTSEEEMNVSLFNLTTTSSFPSNSTFKAKVISQGNSLTIQNELEIKGKELKLFTRRNGINDTNTIEAISILRFS</sequence>
<name>A0A175JLZ3_ENTHI</name>
<dbReference type="Proteomes" id="UP000078387">
    <property type="component" value="Unassembled WGS sequence"/>
</dbReference>
<dbReference type="VEuPathDB" id="AmoebaDB:KM1_247610"/>
<dbReference type="VEuPathDB" id="AmoebaDB:EHI5A_182760"/>
<reference evidence="2 3" key="1">
    <citation type="submission" date="2016-05" db="EMBL/GenBank/DDBJ databases">
        <title>First whole genome sequencing of Entamoeba histolytica HM1:IMSS-clone-6.</title>
        <authorList>
            <person name="Mukherjee Avik.K."/>
            <person name="Izumyama S."/>
            <person name="Nakada-Tsukui K."/>
            <person name="Nozaki T."/>
        </authorList>
    </citation>
    <scope>NUCLEOTIDE SEQUENCE [LARGE SCALE GENOMIC DNA]</scope>
    <source>
        <strain evidence="2 3">HM1:IMSS clone 6</strain>
    </source>
</reference>
<keyword evidence="1" id="KW-0175">Coiled coil</keyword>
<dbReference type="EMBL" id="BDEQ01000001">
    <property type="protein sequence ID" value="GAT94749.1"/>
    <property type="molecule type" value="Genomic_DNA"/>
</dbReference>
<dbReference type="eggNOG" id="ENOG502R9WZ">
    <property type="taxonomic scope" value="Eukaryota"/>
</dbReference>
<comment type="caution">
    <text evidence="2">The sequence shown here is derived from an EMBL/GenBank/DDBJ whole genome shotgun (WGS) entry which is preliminary data.</text>
</comment>
<dbReference type="AlphaFoldDB" id="A0A175JLZ3"/>
<evidence type="ECO:0000256" key="1">
    <source>
        <dbReference type="SAM" id="Coils"/>
    </source>
</evidence>
<organism evidence="2 3">
    <name type="scientific">Entamoeba histolytica</name>
    <dbReference type="NCBI Taxonomy" id="5759"/>
    <lineage>
        <taxon>Eukaryota</taxon>
        <taxon>Amoebozoa</taxon>
        <taxon>Evosea</taxon>
        <taxon>Archamoebae</taxon>
        <taxon>Mastigamoebida</taxon>
        <taxon>Entamoebidae</taxon>
        <taxon>Entamoeba</taxon>
    </lineage>
</organism>